<evidence type="ECO:0000256" key="11">
    <source>
        <dbReference type="SAM" id="Phobius"/>
    </source>
</evidence>
<keyword evidence="2 11" id="KW-0812">Transmembrane</keyword>
<feature type="region of interest" description="Disordered" evidence="10">
    <location>
        <begin position="103"/>
        <end position="138"/>
    </location>
</feature>
<evidence type="ECO:0000256" key="9">
    <source>
        <dbReference type="ARBA" id="ARBA00039865"/>
    </source>
</evidence>
<feature type="compositionally biased region" description="Low complexity" evidence="10">
    <location>
        <begin position="116"/>
        <end position="125"/>
    </location>
</feature>
<dbReference type="InterPro" id="IPR016187">
    <property type="entry name" value="CTDL_fold"/>
</dbReference>
<evidence type="ECO:0000256" key="4">
    <source>
        <dbReference type="ARBA" id="ARBA00022989"/>
    </source>
</evidence>
<sequence length="645" mass="69454">MAASSIYAPDPSVIQDTRFVALLSQRDVSIQIPVNFVTQPGVVLAAACFGNGTYEDAAAARCVSNLLASGFRRIAADVYWDASRSVWQLCPVELGPALGTLTSSTSVASNAEPTERSASSAETTSNHALPANEKRQDDVQLSVETLSSSIMTSSIASASRTISVGADATATAVTGASTSPGEQAVYQIGPYYCSPTTDFDMLMQIFDGFFDATETNLNATTLVLSLHVHAAAPASAPLGSARQPADDRLPDSDSLLSARIAANNSQYLYTPTDLRNQRQNLNSSQSWFTVPITQEPDSSYFQVEQSGGTTSTPNGWPSESYIEISIYRRFMVQFGDIDPQMSSYNFDGDAATIFPSDYLTAVPPISASDTGAMTSGCFFDPSITTISTLNSSWAQNTIGNDTLSSFDSLLSFASNLTSCGLSPILNTTLNSSTADQDPSTYQTFASTAGIWSWAPSQPINASSSMATANQRCAILNATSGRWSASDCESSRHAACRVDTEPYVWRISRNGAPYDRVEQACDEDDLDFDVPRTALENAHLLFVWRNHLADQDDDSEDMDRDLLYLDYNQLDVAGCWVQGSNSTCPYLSPDDNEQERRIVVPVVAAVVVLGLGVLTTLVKCAGNRRTARRRRRRGRDGVGDYEGVPS</sequence>
<accession>A0A0F4GBE0</accession>
<proteinExistence type="inferred from homology"/>
<keyword evidence="14" id="KW-1185">Reference proteome</keyword>
<protein>
    <recommendedName>
        <fullName evidence="9">Maintenance of telomere capping protein 6</fullName>
    </recommendedName>
</protein>
<keyword evidence="3" id="KW-0732">Signal</keyword>
<dbReference type="InterPro" id="IPR051008">
    <property type="entry name" value="Telomere_Capping_Maintenance"/>
</dbReference>
<evidence type="ECO:0000313" key="14">
    <source>
        <dbReference type="Proteomes" id="UP000033647"/>
    </source>
</evidence>
<evidence type="ECO:0000256" key="5">
    <source>
        <dbReference type="ARBA" id="ARBA00023136"/>
    </source>
</evidence>
<evidence type="ECO:0000256" key="10">
    <source>
        <dbReference type="SAM" id="MobiDB-lite"/>
    </source>
</evidence>
<name>A0A0F4GBE0_9PEZI</name>
<dbReference type="GO" id="GO:0016020">
    <property type="term" value="C:membrane"/>
    <property type="evidence" value="ECO:0007669"/>
    <property type="project" value="UniProtKB-SubCell"/>
</dbReference>
<dbReference type="PANTHER" id="PTHR35518">
    <property type="entry name" value="MAINTENANCE OF TELOMOERE CAPPING"/>
    <property type="match status" value="1"/>
</dbReference>
<evidence type="ECO:0000256" key="1">
    <source>
        <dbReference type="ARBA" id="ARBA00004479"/>
    </source>
</evidence>
<comment type="function">
    <text evidence="7">May be involved in telomere capping.</text>
</comment>
<dbReference type="Proteomes" id="UP000033647">
    <property type="component" value="Unassembled WGS sequence"/>
</dbReference>
<dbReference type="STRING" id="1047168.A0A0F4GBE0"/>
<gene>
    <name evidence="13" type="ORF">TI39_contig4163g00001</name>
</gene>
<dbReference type="EMBL" id="LAFY01004122">
    <property type="protein sequence ID" value="KJX94708.1"/>
    <property type="molecule type" value="Genomic_DNA"/>
</dbReference>
<evidence type="ECO:0000256" key="7">
    <source>
        <dbReference type="ARBA" id="ARBA00037703"/>
    </source>
</evidence>
<evidence type="ECO:0000256" key="8">
    <source>
        <dbReference type="ARBA" id="ARBA00038159"/>
    </source>
</evidence>
<keyword evidence="6" id="KW-0325">Glycoprotein</keyword>
<dbReference type="Gene3D" id="3.10.100.10">
    <property type="entry name" value="Mannose-Binding Protein A, subunit A"/>
    <property type="match status" value="1"/>
</dbReference>
<evidence type="ECO:0000256" key="6">
    <source>
        <dbReference type="ARBA" id="ARBA00023180"/>
    </source>
</evidence>
<dbReference type="InterPro" id="IPR016186">
    <property type="entry name" value="C-type_lectin-like/link_sf"/>
</dbReference>
<comment type="subcellular location">
    <subcellularLocation>
        <location evidence="1">Membrane</location>
        <topology evidence="1">Single-pass type I membrane protein</topology>
    </subcellularLocation>
</comment>
<dbReference type="PANTHER" id="PTHR35518:SF2">
    <property type="entry name" value="MAINTENANCE OF TELOMERE CAPPING PROTEIN 6"/>
    <property type="match status" value="1"/>
</dbReference>
<reference evidence="13 14" key="1">
    <citation type="submission" date="2015-03" db="EMBL/GenBank/DDBJ databases">
        <title>RNA-seq based gene annotation and comparative genomics of four Zymoseptoria species reveal species-specific pathogenicity related genes and transposable element activity.</title>
        <authorList>
            <person name="Grandaubert J."/>
            <person name="Bhattacharyya A."/>
            <person name="Stukenbrock E.H."/>
        </authorList>
    </citation>
    <scope>NUCLEOTIDE SEQUENCE [LARGE SCALE GENOMIC DNA]</scope>
    <source>
        <strain evidence="13 14">Zb18110</strain>
    </source>
</reference>
<evidence type="ECO:0000256" key="3">
    <source>
        <dbReference type="ARBA" id="ARBA00022729"/>
    </source>
</evidence>
<dbReference type="InterPro" id="IPR057530">
    <property type="entry name" value="TIM-barrel_MTC6"/>
</dbReference>
<feature type="domain" description="MTC6 partial TIM-barrel" evidence="12">
    <location>
        <begin position="15"/>
        <end position="433"/>
    </location>
</feature>
<comment type="caution">
    <text evidence="13">The sequence shown here is derived from an EMBL/GenBank/DDBJ whole genome shotgun (WGS) entry which is preliminary data.</text>
</comment>
<keyword evidence="5 11" id="KW-0472">Membrane</keyword>
<evidence type="ECO:0000313" key="13">
    <source>
        <dbReference type="EMBL" id="KJX94708.1"/>
    </source>
</evidence>
<dbReference type="Pfam" id="PF25506">
    <property type="entry name" value="TIM-barrel_MTC6"/>
    <property type="match status" value="1"/>
</dbReference>
<keyword evidence="4 11" id="KW-1133">Transmembrane helix</keyword>
<organism evidence="13 14">
    <name type="scientific">Zymoseptoria brevis</name>
    <dbReference type="NCBI Taxonomy" id="1047168"/>
    <lineage>
        <taxon>Eukaryota</taxon>
        <taxon>Fungi</taxon>
        <taxon>Dikarya</taxon>
        <taxon>Ascomycota</taxon>
        <taxon>Pezizomycotina</taxon>
        <taxon>Dothideomycetes</taxon>
        <taxon>Dothideomycetidae</taxon>
        <taxon>Mycosphaerellales</taxon>
        <taxon>Mycosphaerellaceae</taxon>
        <taxon>Zymoseptoria</taxon>
    </lineage>
</organism>
<comment type="similarity">
    <text evidence="8">Belongs to the MTC6 family.</text>
</comment>
<feature type="transmembrane region" description="Helical" evidence="11">
    <location>
        <begin position="597"/>
        <end position="621"/>
    </location>
</feature>
<evidence type="ECO:0000259" key="12">
    <source>
        <dbReference type="Pfam" id="PF25506"/>
    </source>
</evidence>
<dbReference type="SUPFAM" id="SSF56436">
    <property type="entry name" value="C-type lectin-like"/>
    <property type="match status" value="1"/>
</dbReference>
<dbReference type="AlphaFoldDB" id="A0A0F4GBE0"/>
<evidence type="ECO:0000256" key="2">
    <source>
        <dbReference type="ARBA" id="ARBA00022692"/>
    </source>
</evidence>
<dbReference type="OrthoDB" id="5573651at2759"/>